<dbReference type="RefSeq" id="WP_201275592.1">
    <property type="nucleotide sequence ID" value="NZ_JACVDA010000011.1"/>
</dbReference>
<proteinExistence type="predicted"/>
<organism evidence="1 2">
    <name type="scientific">Parvimonas parva</name>
    <dbReference type="NCBI Taxonomy" id="2769485"/>
    <lineage>
        <taxon>Bacteria</taxon>
        <taxon>Bacillati</taxon>
        <taxon>Bacillota</taxon>
        <taxon>Tissierellia</taxon>
        <taxon>Tissierellales</taxon>
        <taxon>Peptoniphilaceae</taxon>
        <taxon>Parvimonas</taxon>
    </lineage>
</organism>
<protein>
    <submittedName>
        <fullName evidence="1">Uncharacterized protein</fullName>
    </submittedName>
</protein>
<dbReference type="EMBL" id="JACVDA010000011">
    <property type="protein sequence ID" value="MBK1468637.1"/>
    <property type="molecule type" value="Genomic_DNA"/>
</dbReference>
<gene>
    <name evidence="1" type="ORF">IBJ83_04820</name>
</gene>
<accession>A0ABS1C969</accession>
<dbReference type="Proteomes" id="UP000823123">
    <property type="component" value="Unassembled WGS sequence"/>
</dbReference>
<keyword evidence="2" id="KW-1185">Reference proteome</keyword>
<comment type="caution">
    <text evidence="1">The sequence shown here is derived from an EMBL/GenBank/DDBJ whole genome shotgun (WGS) entry which is preliminary data.</text>
</comment>
<evidence type="ECO:0000313" key="2">
    <source>
        <dbReference type="Proteomes" id="UP000823123"/>
    </source>
</evidence>
<evidence type="ECO:0000313" key="1">
    <source>
        <dbReference type="EMBL" id="MBK1468637.1"/>
    </source>
</evidence>
<reference evidence="1 2" key="1">
    <citation type="submission" date="2020-09" db="EMBL/GenBank/DDBJ databases">
        <title>Parvimonas S3374 sp. nov.</title>
        <authorList>
            <person name="Buhl M."/>
        </authorList>
    </citation>
    <scope>NUCLEOTIDE SEQUENCE [LARGE SCALE GENOMIC DNA]</scope>
    <source>
        <strain evidence="1 2">S3374</strain>
    </source>
</reference>
<sequence>MEENLTKEQLKKEDEEKLKSLKNKKFKTSISIDSKIYEEMKNEFTGESFSSSIEKLFSEYKDLKEKIKNYDFKFLGELKFNQGIILNMLNSISLGNSGEIYFGDREKRVSENFEKAKECEIEKQAEEKNIRIRNSRNDW</sequence>
<name>A0ABS1C969_9FIRM</name>